<evidence type="ECO:0000259" key="13">
    <source>
        <dbReference type="PROSITE" id="PS50885"/>
    </source>
</evidence>
<feature type="domain" description="PAS" evidence="12">
    <location>
        <begin position="400"/>
        <end position="470"/>
    </location>
</feature>
<keyword evidence="15" id="KW-1185">Reference proteome</keyword>
<dbReference type="InterPro" id="IPR013767">
    <property type="entry name" value="PAS_fold"/>
</dbReference>
<dbReference type="InterPro" id="IPR003660">
    <property type="entry name" value="HAMP_dom"/>
</dbReference>
<dbReference type="InterPro" id="IPR004358">
    <property type="entry name" value="Sig_transdc_His_kin-like_C"/>
</dbReference>
<dbReference type="InterPro" id="IPR036097">
    <property type="entry name" value="HisK_dim/P_sf"/>
</dbReference>
<sequence>MDATQEEVLTKDRLRRKKRIRLIILSCLVLIPLLTYFETRIVQLGAIPFPVSGNVLIFVLINFNILLLLLMVFLVLRNLAQLVFERRRRFLGTKLRSKLVIAFVSMSFFPTGLLFFIALQFVSTSMDYWFNINVAQSLEESISIAKNVYQEAQDQVDRQARLIAERLEAKRYGDIGVENLSPVLQEIMKSHGLAGIEVVSGQREVLARAYRPEIISEGVPEIPLNMLRNALADSKEQLTIQPVAAGELVRGVSPVRIGGTDGRSGVLIVSLLIPQERVRRMQTISAGYEGYKQLMILKAPIKTSLLVMLLIVTLLIVFCAIWFAFYVAGGLTGPIGRLAEATRRVAEGELDFVLEKTSGDEMGTLVDSFNRMTSDLSASKRQLEEANGALRQGNLDAETRRRYMEIVLQNVAAGVISLDEHGRITTINRFAEELLRIDRGGFEGKEYRTVLRPEHRAVLEGFLFELAKSGKSSLERPLRLTVGDETFSLRVNLTRLEDENNQPLGVVLVFDNLTELEKAQRMAAWREVARRIAHEVKNPLTPIQLSAQRLRKRYLDRLAGDQEVFDVCTKTIVNQVDELKKLVSEFSSFARMPAVHKAMGNIAEMANEAFVLYQEAHKNRQFRLRVEGPIPLFSFDVKQMKRVLVNLLNNAVAATVENGVIEIVLACEKERNVVILEVRDNGSGVSDEDKLRLFEPYFSRKKTGTGLGLAIASTVVADHHGYIRVKDNEPQGARFIIELPLDNG</sequence>
<gene>
    <name evidence="14" type="ORF">OLX77_09705</name>
</gene>
<feature type="domain" description="HAMP" evidence="13">
    <location>
        <begin position="329"/>
        <end position="381"/>
    </location>
</feature>
<evidence type="ECO:0000256" key="4">
    <source>
        <dbReference type="ARBA" id="ARBA00022553"/>
    </source>
</evidence>
<dbReference type="Gene3D" id="6.10.340.10">
    <property type="match status" value="1"/>
</dbReference>
<evidence type="ECO:0000259" key="11">
    <source>
        <dbReference type="PROSITE" id="PS50109"/>
    </source>
</evidence>
<dbReference type="Pfam" id="PF02518">
    <property type="entry name" value="HATPase_c"/>
    <property type="match status" value="1"/>
</dbReference>
<dbReference type="Gene3D" id="3.30.450.20">
    <property type="entry name" value="PAS domain"/>
    <property type="match status" value="1"/>
</dbReference>
<dbReference type="EC" id="2.7.13.3" evidence="3"/>
<reference evidence="14" key="1">
    <citation type="journal article" date="2022" name="bioRxiv">
        <title>Thiovibrio frasassiensisgen. nov., sp. nov., an autotrophic, elemental sulfur disproportionating bacterium isolated from sulfidic karst sediment, and proposal of Thiovibrionaceae fam. nov.</title>
        <authorList>
            <person name="Aronson H."/>
            <person name="Thomas C."/>
            <person name="Bhattacharyya M."/>
            <person name="Eckstein S."/>
            <person name="Jensen S."/>
            <person name="Barco R."/>
            <person name="Macalady J."/>
            <person name="Amend J."/>
        </authorList>
    </citation>
    <scope>NUCLEOTIDE SEQUENCE</scope>
    <source>
        <strain evidence="14">RS19-109</strain>
    </source>
</reference>
<evidence type="ECO:0000259" key="12">
    <source>
        <dbReference type="PROSITE" id="PS50112"/>
    </source>
</evidence>
<dbReference type="PRINTS" id="PR00344">
    <property type="entry name" value="BCTRLSENSOR"/>
</dbReference>
<dbReference type="CDD" id="cd06225">
    <property type="entry name" value="HAMP"/>
    <property type="match status" value="1"/>
</dbReference>
<dbReference type="SMART" id="SM00091">
    <property type="entry name" value="PAS"/>
    <property type="match status" value="1"/>
</dbReference>
<dbReference type="GO" id="GO:0006355">
    <property type="term" value="P:regulation of DNA-templated transcription"/>
    <property type="evidence" value="ECO:0007669"/>
    <property type="project" value="InterPro"/>
</dbReference>
<dbReference type="SMART" id="SM00304">
    <property type="entry name" value="HAMP"/>
    <property type="match status" value="1"/>
</dbReference>
<dbReference type="Gene3D" id="1.10.287.130">
    <property type="match status" value="1"/>
</dbReference>
<dbReference type="Pfam" id="PF00672">
    <property type="entry name" value="HAMP"/>
    <property type="match status" value="1"/>
</dbReference>
<comment type="catalytic activity">
    <reaction evidence="1">
        <text>ATP + protein L-histidine = ADP + protein N-phospho-L-histidine.</text>
        <dbReference type="EC" id="2.7.13.3"/>
    </reaction>
</comment>
<proteinExistence type="predicted"/>
<dbReference type="PROSITE" id="PS50885">
    <property type="entry name" value="HAMP"/>
    <property type="match status" value="1"/>
</dbReference>
<dbReference type="InterPro" id="IPR036890">
    <property type="entry name" value="HATPase_C_sf"/>
</dbReference>
<name>A0A9X4MF61_9BACT</name>
<dbReference type="PANTHER" id="PTHR43065">
    <property type="entry name" value="SENSOR HISTIDINE KINASE"/>
    <property type="match status" value="1"/>
</dbReference>
<evidence type="ECO:0000256" key="5">
    <source>
        <dbReference type="ARBA" id="ARBA00022679"/>
    </source>
</evidence>
<dbReference type="InterPro" id="IPR017232">
    <property type="entry name" value="NtrY"/>
</dbReference>
<dbReference type="AlphaFoldDB" id="A0A9X4MF61"/>
<evidence type="ECO:0000256" key="8">
    <source>
        <dbReference type="ARBA" id="ARBA00022840"/>
    </source>
</evidence>
<keyword evidence="10" id="KW-1133">Transmembrane helix</keyword>
<dbReference type="Pfam" id="PF00989">
    <property type="entry name" value="PAS"/>
    <property type="match status" value="1"/>
</dbReference>
<dbReference type="SUPFAM" id="SSF55874">
    <property type="entry name" value="ATPase domain of HSP90 chaperone/DNA topoisomerase II/histidine kinase"/>
    <property type="match status" value="1"/>
</dbReference>
<dbReference type="CDD" id="cd00130">
    <property type="entry name" value="PAS"/>
    <property type="match status" value="1"/>
</dbReference>
<evidence type="ECO:0000256" key="1">
    <source>
        <dbReference type="ARBA" id="ARBA00000085"/>
    </source>
</evidence>
<organism evidence="14 15">
    <name type="scientific">Thiovibrio frasassiensis</name>
    <dbReference type="NCBI Taxonomy" id="2984131"/>
    <lineage>
        <taxon>Bacteria</taxon>
        <taxon>Pseudomonadati</taxon>
        <taxon>Thermodesulfobacteriota</taxon>
        <taxon>Desulfobulbia</taxon>
        <taxon>Desulfobulbales</taxon>
        <taxon>Thiovibrionaceae</taxon>
        <taxon>Thiovibrio</taxon>
    </lineage>
</organism>
<feature type="transmembrane region" description="Helical" evidence="10">
    <location>
        <begin position="99"/>
        <end position="122"/>
    </location>
</feature>
<dbReference type="CDD" id="cd00082">
    <property type="entry name" value="HisKA"/>
    <property type="match status" value="1"/>
</dbReference>
<dbReference type="RefSeq" id="WP_307633396.1">
    <property type="nucleotide sequence ID" value="NZ_JAPHEH010000001.1"/>
</dbReference>
<evidence type="ECO:0000256" key="7">
    <source>
        <dbReference type="ARBA" id="ARBA00022777"/>
    </source>
</evidence>
<keyword evidence="7" id="KW-0418">Kinase</keyword>
<keyword evidence="4" id="KW-0597">Phosphoprotein</keyword>
<comment type="caution">
    <text evidence="14">The sequence shown here is derived from an EMBL/GenBank/DDBJ whole genome shotgun (WGS) entry which is preliminary data.</text>
</comment>
<feature type="domain" description="Histidine kinase" evidence="11">
    <location>
        <begin position="531"/>
        <end position="743"/>
    </location>
</feature>
<dbReference type="GO" id="GO:0016020">
    <property type="term" value="C:membrane"/>
    <property type="evidence" value="ECO:0007669"/>
    <property type="project" value="UniProtKB-SubCell"/>
</dbReference>
<keyword evidence="5" id="KW-0808">Transferase</keyword>
<dbReference type="Proteomes" id="UP001154240">
    <property type="component" value="Unassembled WGS sequence"/>
</dbReference>
<dbReference type="EMBL" id="JAPHEH010000001">
    <property type="protein sequence ID" value="MDG4476429.1"/>
    <property type="molecule type" value="Genomic_DNA"/>
</dbReference>
<dbReference type="Gene3D" id="3.30.565.10">
    <property type="entry name" value="Histidine kinase-like ATPase, C-terminal domain"/>
    <property type="match status" value="1"/>
</dbReference>
<evidence type="ECO:0000256" key="3">
    <source>
        <dbReference type="ARBA" id="ARBA00012438"/>
    </source>
</evidence>
<keyword evidence="6" id="KW-0547">Nucleotide-binding</keyword>
<dbReference type="InterPro" id="IPR035965">
    <property type="entry name" value="PAS-like_dom_sf"/>
</dbReference>
<evidence type="ECO:0000256" key="2">
    <source>
        <dbReference type="ARBA" id="ARBA00004370"/>
    </source>
</evidence>
<dbReference type="SUPFAM" id="SSF55785">
    <property type="entry name" value="PYP-like sensor domain (PAS domain)"/>
    <property type="match status" value="1"/>
</dbReference>
<feature type="transmembrane region" description="Helical" evidence="10">
    <location>
        <begin position="20"/>
        <end position="37"/>
    </location>
</feature>
<evidence type="ECO:0000256" key="6">
    <source>
        <dbReference type="ARBA" id="ARBA00022741"/>
    </source>
</evidence>
<dbReference type="SMART" id="SM00388">
    <property type="entry name" value="HisKA"/>
    <property type="match status" value="1"/>
</dbReference>
<keyword evidence="8 14" id="KW-0067">ATP-binding</keyword>
<dbReference type="InterPro" id="IPR003661">
    <property type="entry name" value="HisK_dim/P_dom"/>
</dbReference>
<comment type="subcellular location">
    <subcellularLocation>
        <location evidence="2">Membrane</location>
    </subcellularLocation>
</comment>
<accession>A0A9X4MF61</accession>
<evidence type="ECO:0000313" key="15">
    <source>
        <dbReference type="Proteomes" id="UP001154240"/>
    </source>
</evidence>
<keyword evidence="10" id="KW-0472">Membrane</keyword>
<keyword evidence="9" id="KW-0902">Two-component regulatory system</keyword>
<feature type="transmembrane region" description="Helical" evidence="10">
    <location>
        <begin position="305"/>
        <end position="328"/>
    </location>
</feature>
<dbReference type="InterPro" id="IPR005467">
    <property type="entry name" value="His_kinase_dom"/>
</dbReference>
<evidence type="ECO:0000256" key="9">
    <source>
        <dbReference type="ARBA" id="ARBA00023012"/>
    </source>
</evidence>
<dbReference type="PROSITE" id="PS50112">
    <property type="entry name" value="PAS"/>
    <property type="match status" value="1"/>
</dbReference>
<dbReference type="GO" id="GO:0000155">
    <property type="term" value="F:phosphorelay sensor kinase activity"/>
    <property type="evidence" value="ECO:0007669"/>
    <property type="project" value="InterPro"/>
</dbReference>
<dbReference type="InterPro" id="IPR000014">
    <property type="entry name" value="PAS"/>
</dbReference>
<dbReference type="PANTHER" id="PTHR43065:SF42">
    <property type="entry name" value="TWO-COMPONENT SENSOR PPRA"/>
    <property type="match status" value="1"/>
</dbReference>
<dbReference type="PROSITE" id="PS50109">
    <property type="entry name" value="HIS_KIN"/>
    <property type="match status" value="1"/>
</dbReference>
<dbReference type="SUPFAM" id="SSF47384">
    <property type="entry name" value="Homodimeric domain of signal transducing histidine kinase"/>
    <property type="match status" value="1"/>
</dbReference>
<dbReference type="Pfam" id="PF00512">
    <property type="entry name" value="HisKA"/>
    <property type="match status" value="1"/>
</dbReference>
<reference evidence="14" key="2">
    <citation type="submission" date="2022-10" db="EMBL/GenBank/DDBJ databases">
        <authorList>
            <person name="Aronson H.S."/>
        </authorList>
    </citation>
    <scope>NUCLEOTIDE SEQUENCE</scope>
    <source>
        <strain evidence="14">RS19-109</strain>
    </source>
</reference>
<dbReference type="InterPro" id="IPR003594">
    <property type="entry name" value="HATPase_dom"/>
</dbReference>
<evidence type="ECO:0000313" key="14">
    <source>
        <dbReference type="EMBL" id="MDG4476429.1"/>
    </source>
</evidence>
<keyword evidence="10" id="KW-0812">Transmembrane</keyword>
<dbReference type="SUPFAM" id="SSF158472">
    <property type="entry name" value="HAMP domain-like"/>
    <property type="match status" value="1"/>
</dbReference>
<dbReference type="GO" id="GO:0005524">
    <property type="term" value="F:ATP binding"/>
    <property type="evidence" value="ECO:0007669"/>
    <property type="project" value="UniProtKB-KW"/>
</dbReference>
<protein>
    <recommendedName>
        <fullName evidence="3">histidine kinase</fullName>
        <ecNumber evidence="3">2.7.13.3</ecNumber>
    </recommendedName>
</protein>
<feature type="transmembrane region" description="Helical" evidence="10">
    <location>
        <begin position="57"/>
        <end position="79"/>
    </location>
</feature>
<dbReference type="NCBIfam" id="TIGR00229">
    <property type="entry name" value="sensory_box"/>
    <property type="match status" value="1"/>
</dbReference>
<dbReference type="PIRSF" id="PIRSF037532">
    <property type="entry name" value="STHK_NtrY"/>
    <property type="match status" value="1"/>
</dbReference>
<dbReference type="SMART" id="SM00387">
    <property type="entry name" value="HATPase_c"/>
    <property type="match status" value="1"/>
</dbReference>
<evidence type="ECO:0000256" key="10">
    <source>
        <dbReference type="SAM" id="Phobius"/>
    </source>
</evidence>